<organism evidence="1 2">
    <name type="scientific">Cupriavidus respiraculi</name>
    <dbReference type="NCBI Taxonomy" id="195930"/>
    <lineage>
        <taxon>Bacteria</taxon>
        <taxon>Pseudomonadati</taxon>
        <taxon>Pseudomonadota</taxon>
        <taxon>Betaproteobacteria</taxon>
        <taxon>Burkholderiales</taxon>
        <taxon>Burkholderiaceae</taxon>
        <taxon>Cupriavidus</taxon>
    </lineage>
</organism>
<evidence type="ECO:0000313" key="1">
    <source>
        <dbReference type="EMBL" id="CAG9184189.1"/>
    </source>
</evidence>
<accession>A0ABN7ZEU3</accession>
<evidence type="ECO:0000313" key="2">
    <source>
        <dbReference type="Proteomes" id="UP000721236"/>
    </source>
</evidence>
<proteinExistence type="predicted"/>
<gene>
    <name evidence="1" type="ORF">LMG21510_05035</name>
</gene>
<reference evidence="1 2" key="1">
    <citation type="submission" date="2021-08" db="EMBL/GenBank/DDBJ databases">
        <authorList>
            <person name="Peeters C."/>
        </authorList>
    </citation>
    <scope>NUCLEOTIDE SEQUENCE [LARGE SCALE GENOMIC DNA]</scope>
    <source>
        <strain evidence="1 2">LMG 21510</strain>
    </source>
</reference>
<comment type="caution">
    <text evidence="1">The sequence shown here is derived from an EMBL/GenBank/DDBJ whole genome shotgun (WGS) entry which is preliminary data.</text>
</comment>
<dbReference type="EMBL" id="CAJZAH010000011">
    <property type="protein sequence ID" value="CAG9184189.1"/>
    <property type="molecule type" value="Genomic_DNA"/>
</dbReference>
<keyword evidence="2" id="KW-1185">Reference proteome</keyword>
<sequence length="173" mass="18656">MLIGFSGRPGAGQDDAADYLGKAHGFAVIRLDEPLRHILAGHLGAEAFLPAQLHALAKGYASTPHEFLATLRQHPALGHDTLALVARQQIEDTGPHPTVVPDVTNIAEAQLIRSLGGIVVRLTNSHAPHRGDEPAIPDDLIAQRIDVPDRPFPFFDLLDRLVEEQAWEEAAAA</sequence>
<dbReference type="RefSeq" id="WP_224044565.1">
    <property type="nucleotide sequence ID" value="NZ_CAJZAH010000011.1"/>
</dbReference>
<dbReference type="InterPro" id="IPR027417">
    <property type="entry name" value="P-loop_NTPase"/>
</dbReference>
<dbReference type="Proteomes" id="UP000721236">
    <property type="component" value="Unassembled WGS sequence"/>
</dbReference>
<dbReference type="Gene3D" id="3.40.50.300">
    <property type="entry name" value="P-loop containing nucleotide triphosphate hydrolases"/>
    <property type="match status" value="1"/>
</dbReference>
<protein>
    <submittedName>
        <fullName evidence="1">Uncharacterized protein</fullName>
    </submittedName>
</protein>
<name>A0ABN7ZEU3_9BURK</name>